<sequence length="57" mass="6478">MQNFLFITIFIISYIVLFLLVRNDVDEEKKLTRKGFIKLLTGITVIFVSTAVIVAAT</sequence>
<evidence type="ECO:0000313" key="3">
    <source>
        <dbReference type="Proteomes" id="UP000831782"/>
    </source>
</evidence>
<dbReference type="EMBL" id="CP095072">
    <property type="protein sequence ID" value="UOQ48644.1"/>
    <property type="molecule type" value="Genomic_DNA"/>
</dbReference>
<evidence type="ECO:0000313" key="2">
    <source>
        <dbReference type="EMBL" id="UOQ48644.1"/>
    </source>
</evidence>
<accession>A0ABY4EYD1</accession>
<dbReference type="RefSeq" id="WP_244719471.1">
    <property type="nucleotide sequence ID" value="NZ_CP095072.1"/>
</dbReference>
<name>A0ABY4EYD1_9BACI</name>
<protein>
    <submittedName>
        <fullName evidence="2">Uncharacterized protein</fullName>
    </submittedName>
</protein>
<feature type="transmembrane region" description="Helical" evidence="1">
    <location>
        <begin position="35"/>
        <end position="56"/>
    </location>
</feature>
<feature type="transmembrane region" description="Helical" evidence="1">
    <location>
        <begin position="6"/>
        <end position="23"/>
    </location>
</feature>
<proteinExistence type="predicted"/>
<keyword evidence="1" id="KW-0812">Transmembrane</keyword>
<keyword evidence="3" id="KW-1185">Reference proteome</keyword>
<reference evidence="2 3" key="1">
    <citation type="submission" date="2022-04" db="EMBL/GenBank/DDBJ databases">
        <title>Gracilibacillus sp. isolated from saltern.</title>
        <authorList>
            <person name="Won M."/>
            <person name="Lee C.-M."/>
            <person name="Woen H.-Y."/>
            <person name="Kwon S.-W."/>
        </authorList>
    </citation>
    <scope>NUCLEOTIDE SEQUENCE [LARGE SCALE GENOMIC DNA]</scope>
    <source>
        <strain evidence="2 3">SSWR10-1</strain>
    </source>
</reference>
<organism evidence="2 3">
    <name type="scientific">Gracilibacillus caseinilyticus</name>
    <dbReference type="NCBI Taxonomy" id="2932256"/>
    <lineage>
        <taxon>Bacteria</taxon>
        <taxon>Bacillati</taxon>
        <taxon>Bacillota</taxon>
        <taxon>Bacilli</taxon>
        <taxon>Bacillales</taxon>
        <taxon>Bacillaceae</taxon>
        <taxon>Gracilibacillus</taxon>
    </lineage>
</organism>
<dbReference type="Proteomes" id="UP000831782">
    <property type="component" value="Chromosome"/>
</dbReference>
<gene>
    <name evidence="2" type="ORF">MUN88_00320</name>
</gene>
<evidence type="ECO:0000256" key="1">
    <source>
        <dbReference type="SAM" id="Phobius"/>
    </source>
</evidence>
<keyword evidence="1" id="KW-1133">Transmembrane helix</keyword>
<keyword evidence="1" id="KW-0472">Membrane</keyword>